<feature type="transmembrane region" description="Helical" evidence="2">
    <location>
        <begin position="50"/>
        <end position="70"/>
    </location>
</feature>
<evidence type="ECO:0000313" key="3">
    <source>
        <dbReference type="EMBL" id="QDT32961.1"/>
    </source>
</evidence>
<keyword evidence="2" id="KW-0812">Transmembrane</keyword>
<accession>A0A517QMW7</accession>
<feature type="coiled-coil region" evidence="1">
    <location>
        <begin position="288"/>
        <end position="329"/>
    </location>
</feature>
<keyword evidence="1" id="KW-0175">Coiled coil</keyword>
<dbReference type="InterPro" id="IPR050739">
    <property type="entry name" value="MFP"/>
</dbReference>
<feature type="coiled-coil region" evidence="1">
    <location>
        <begin position="151"/>
        <end position="262"/>
    </location>
</feature>
<proteinExistence type="predicted"/>
<dbReference type="AlphaFoldDB" id="A0A517QMW7"/>
<name>A0A517QMW7_9PLAN</name>
<keyword evidence="4" id="KW-1185">Reference proteome</keyword>
<evidence type="ECO:0008006" key="5">
    <source>
        <dbReference type="Google" id="ProtNLM"/>
    </source>
</evidence>
<dbReference type="KEGG" id="tpol:Mal48_22110"/>
<reference evidence="3 4" key="1">
    <citation type="submission" date="2019-02" db="EMBL/GenBank/DDBJ databases">
        <title>Deep-cultivation of Planctomycetes and their phenomic and genomic characterization uncovers novel biology.</title>
        <authorList>
            <person name="Wiegand S."/>
            <person name="Jogler M."/>
            <person name="Boedeker C."/>
            <person name="Pinto D."/>
            <person name="Vollmers J."/>
            <person name="Rivas-Marin E."/>
            <person name="Kohn T."/>
            <person name="Peeters S.H."/>
            <person name="Heuer A."/>
            <person name="Rast P."/>
            <person name="Oberbeckmann S."/>
            <person name="Bunk B."/>
            <person name="Jeske O."/>
            <person name="Meyerdierks A."/>
            <person name="Storesund J.E."/>
            <person name="Kallscheuer N."/>
            <person name="Luecker S."/>
            <person name="Lage O.M."/>
            <person name="Pohl T."/>
            <person name="Merkel B.J."/>
            <person name="Hornburger P."/>
            <person name="Mueller R.-W."/>
            <person name="Bruemmer F."/>
            <person name="Labrenz M."/>
            <person name="Spormann A.M."/>
            <person name="Op den Camp H."/>
            <person name="Overmann J."/>
            <person name="Amann R."/>
            <person name="Jetten M.S.M."/>
            <person name="Mascher T."/>
            <person name="Medema M.H."/>
            <person name="Devos D.P."/>
            <person name="Kaster A.-K."/>
            <person name="Ovreas L."/>
            <person name="Rohde M."/>
            <person name="Galperin M.Y."/>
            <person name="Jogler C."/>
        </authorList>
    </citation>
    <scope>NUCLEOTIDE SEQUENCE [LARGE SCALE GENOMIC DNA]</scope>
    <source>
        <strain evidence="3 4">Mal48</strain>
    </source>
</reference>
<dbReference type="PANTHER" id="PTHR30386">
    <property type="entry name" value="MEMBRANE FUSION SUBUNIT OF EMRAB-TOLC MULTIDRUG EFFLUX PUMP"/>
    <property type="match status" value="1"/>
</dbReference>
<keyword evidence="2" id="KW-1133">Transmembrane helix</keyword>
<evidence type="ECO:0000313" key="4">
    <source>
        <dbReference type="Proteomes" id="UP000315724"/>
    </source>
</evidence>
<sequence length="498" mass="55802">MGWLMSKENLDDSKMNSVSLRQTMLLPAAYSESIFPVLRLARSSRLIRRIGVVLFILLLITIALMTLAPWQQSVTGTGSVLAFAPDQRQQVIESPLKGRLVRWGNGIFENARVEKGQFIAEIQDLDAEYTNHLGQQLSNTQQTVFFSKQQLEANQRALEAAKMIVKSVEAQVSAYEKVKSETIAAQDAYVKMAKQKVEAEEQQLTEYRAAIPQLLAEYERLEQLYTEGNIALQKFQEVERKLNESKAKVSRAEAYVAAAKSELEGKTRERTAKIEKSQIEIDYAQATLRKALGDVSKAESDIAKASQDLNKASKEVVEMEVKVARQQSQHITAPFDGYVVKITPNQGTAILKEGDEICTIVPETSDRSVQIYVRGNDAPLVEPGRHVRLQFEGWPAVQFSGWPSVAVGTFGGKIVSVDASDNGKGKFRVLVRPDLSSNPWPDERFLRQGVRANAWVLLDQVPLWYEVWRQLNGFPPVVDLQQTDTQKTKSKPPKLPKT</sequence>
<organism evidence="3 4">
    <name type="scientific">Thalassoglobus polymorphus</name>
    <dbReference type="NCBI Taxonomy" id="2527994"/>
    <lineage>
        <taxon>Bacteria</taxon>
        <taxon>Pseudomonadati</taxon>
        <taxon>Planctomycetota</taxon>
        <taxon>Planctomycetia</taxon>
        <taxon>Planctomycetales</taxon>
        <taxon>Planctomycetaceae</taxon>
        <taxon>Thalassoglobus</taxon>
    </lineage>
</organism>
<dbReference type="EMBL" id="CP036267">
    <property type="protein sequence ID" value="QDT32961.1"/>
    <property type="molecule type" value="Genomic_DNA"/>
</dbReference>
<dbReference type="Proteomes" id="UP000315724">
    <property type="component" value="Chromosome"/>
</dbReference>
<evidence type="ECO:0000256" key="2">
    <source>
        <dbReference type="SAM" id="Phobius"/>
    </source>
</evidence>
<evidence type="ECO:0000256" key="1">
    <source>
        <dbReference type="SAM" id="Coils"/>
    </source>
</evidence>
<keyword evidence="2" id="KW-0472">Membrane</keyword>
<gene>
    <name evidence="3" type="ORF">Mal48_22110</name>
</gene>
<protein>
    <recommendedName>
        <fullName evidence="5">Toxin secretion protein</fullName>
    </recommendedName>
</protein>